<comment type="caution">
    <text evidence="3">The sequence shown here is derived from an EMBL/GenBank/DDBJ whole genome shotgun (WGS) entry which is preliminary data.</text>
</comment>
<dbReference type="OrthoDB" id="6382647at2759"/>
<accession>A0A5B7E093</accession>
<dbReference type="SUPFAM" id="SSF58100">
    <property type="entry name" value="Bacterial hemolysins"/>
    <property type="match status" value="1"/>
</dbReference>
<keyword evidence="4" id="KW-1185">Reference proteome</keyword>
<evidence type="ECO:0000313" key="4">
    <source>
        <dbReference type="Proteomes" id="UP000324222"/>
    </source>
</evidence>
<proteinExistence type="predicted"/>
<gene>
    <name evidence="3" type="ORF">E2C01_020581</name>
</gene>
<reference evidence="3 4" key="1">
    <citation type="submission" date="2019-05" db="EMBL/GenBank/DDBJ databases">
        <title>Another draft genome of Portunus trituberculatus and its Hox gene families provides insights of decapod evolution.</title>
        <authorList>
            <person name="Jeong J.-H."/>
            <person name="Song I."/>
            <person name="Kim S."/>
            <person name="Choi T."/>
            <person name="Kim D."/>
            <person name="Ryu S."/>
            <person name="Kim W."/>
        </authorList>
    </citation>
    <scope>NUCLEOTIDE SEQUENCE [LARGE SCALE GENOMIC DNA]</scope>
    <source>
        <tissue evidence="3">Muscle</tissue>
    </source>
</reference>
<evidence type="ECO:0000256" key="1">
    <source>
        <dbReference type="SAM" id="MobiDB-lite"/>
    </source>
</evidence>
<keyword evidence="2" id="KW-1133">Transmembrane helix</keyword>
<feature type="region of interest" description="Disordered" evidence="1">
    <location>
        <begin position="1"/>
        <end position="38"/>
    </location>
</feature>
<feature type="transmembrane region" description="Helical" evidence="2">
    <location>
        <begin position="261"/>
        <end position="284"/>
    </location>
</feature>
<feature type="region of interest" description="Disordered" evidence="1">
    <location>
        <begin position="319"/>
        <end position="347"/>
    </location>
</feature>
<feature type="compositionally biased region" description="Low complexity" evidence="1">
    <location>
        <begin position="19"/>
        <end position="28"/>
    </location>
</feature>
<dbReference type="Proteomes" id="UP000324222">
    <property type="component" value="Unassembled WGS sequence"/>
</dbReference>
<keyword evidence="2" id="KW-0472">Membrane</keyword>
<evidence type="ECO:0000256" key="2">
    <source>
        <dbReference type="SAM" id="Phobius"/>
    </source>
</evidence>
<dbReference type="EMBL" id="VSRR010001744">
    <property type="protein sequence ID" value="MPC27411.1"/>
    <property type="molecule type" value="Genomic_DNA"/>
</dbReference>
<sequence length="413" mass="45552">MDHRPLRSRTLNQRQMAAPRQATPNRPQTTPPPQHPPRLMMCNVLTPLLSDAVSAQPWPPTTCQAQADDEDHFLYLSPTIVKTFLPAPATHLPVLRDLTLYEYTKEELNVTAEILAKCSSLASSKRSSTGSVMDSPAGWWKLKKEQTQEVISSTIDNFCTNDTSPECDKLYTNLSDIMKLLTSLTANVDGWTLEDLDDLTGKNGELEDAYQAATDVSNFENLINNATFQNVISDMQEEVKRSREKVNTKISDIKKDQTGSVVLVAVIGSLGGIMVVSIAGVMIYSAAKKKKMKKESSTTPYNKLQGENIPIDAFLSDGPRADPYTSQSPPHSRGDPYPSPYSGRSKTRDKLSTVHSLVVAMQPVVATKRGFNGPFVSLTAKDRILPAMLVLDKHVKENVAVVSRGKCLIKLHR</sequence>
<evidence type="ECO:0000313" key="3">
    <source>
        <dbReference type="EMBL" id="MPC27411.1"/>
    </source>
</evidence>
<name>A0A5B7E093_PORTR</name>
<keyword evidence="2" id="KW-0812">Transmembrane</keyword>
<dbReference type="AlphaFoldDB" id="A0A5B7E093"/>
<protein>
    <submittedName>
        <fullName evidence="3">Uncharacterized protein</fullName>
    </submittedName>
</protein>
<organism evidence="3 4">
    <name type="scientific">Portunus trituberculatus</name>
    <name type="common">Swimming crab</name>
    <name type="synonym">Neptunus trituberculatus</name>
    <dbReference type="NCBI Taxonomy" id="210409"/>
    <lineage>
        <taxon>Eukaryota</taxon>
        <taxon>Metazoa</taxon>
        <taxon>Ecdysozoa</taxon>
        <taxon>Arthropoda</taxon>
        <taxon>Crustacea</taxon>
        <taxon>Multicrustacea</taxon>
        <taxon>Malacostraca</taxon>
        <taxon>Eumalacostraca</taxon>
        <taxon>Eucarida</taxon>
        <taxon>Decapoda</taxon>
        <taxon>Pleocyemata</taxon>
        <taxon>Brachyura</taxon>
        <taxon>Eubrachyura</taxon>
        <taxon>Portunoidea</taxon>
        <taxon>Portunidae</taxon>
        <taxon>Portuninae</taxon>
        <taxon>Portunus</taxon>
    </lineage>
</organism>